<evidence type="ECO:0000256" key="8">
    <source>
        <dbReference type="ARBA" id="ARBA00023170"/>
    </source>
</evidence>
<evidence type="ECO:0000256" key="6">
    <source>
        <dbReference type="ARBA" id="ARBA00023077"/>
    </source>
</evidence>
<organism evidence="15 16">
    <name type="scientific">Cloacibacillus porcorum</name>
    <dbReference type="NCBI Taxonomy" id="1197717"/>
    <lineage>
        <taxon>Bacteria</taxon>
        <taxon>Thermotogati</taxon>
        <taxon>Synergistota</taxon>
        <taxon>Synergistia</taxon>
        <taxon>Synergistales</taxon>
        <taxon>Synergistaceae</taxon>
        <taxon>Cloacibacillus</taxon>
    </lineage>
</organism>
<evidence type="ECO:0000256" key="10">
    <source>
        <dbReference type="PROSITE-ProRule" id="PRU01360"/>
    </source>
</evidence>
<keyword evidence="16" id="KW-1185">Reference proteome</keyword>
<keyword evidence="9 10" id="KW-0998">Cell outer membrane</keyword>
<reference evidence="15" key="1">
    <citation type="submission" date="2016-08" db="EMBL/GenBank/DDBJ databases">
        <title>Complete genome of Cloacibacillus porcorum.</title>
        <authorList>
            <person name="Looft T."/>
            <person name="Bayles D.O."/>
            <person name="Alt D.P."/>
        </authorList>
    </citation>
    <scope>NUCLEOTIDE SEQUENCE [LARGE SCALE GENOMIC DNA]</scope>
    <source>
        <strain evidence="15">CL-84</strain>
    </source>
</reference>
<feature type="domain" description="TonB-dependent receptor plug" evidence="14">
    <location>
        <begin position="51"/>
        <end position="162"/>
    </location>
</feature>
<dbReference type="InterPro" id="IPR010917">
    <property type="entry name" value="TonB_rcpt_CS"/>
</dbReference>
<gene>
    <name evidence="15" type="ORF">BED41_12040</name>
</gene>
<dbReference type="EMBL" id="CP016757">
    <property type="protein sequence ID" value="ANZ45745.1"/>
    <property type="molecule type" value="Genomic_DNA"/>
</dbReference>
<sequence length="629" mass="71585">MYHLWRKTAAVFLFSSLLALPAFAAEKAVSADVAEVAAVEVTGSRLAESTADVPAQTYVITREDIDNSAARDVQDVLSKVPGVNGLLNSASMAQDKYVSVRGLTSEVLLLVDGVPYMGTNYGTGAMGNPFDLRSVSLTDVERIEIVKGAGSAIYGSNAAGGVINIITRKPTDKSAGSMTLEGGNKEWFRGNVRGTVLLSNDLRVFAGYTRTQEGETKIKLADPAKGLYDYGREFRGNDYSFGFTKGPWAFKAELGDYKSEWDNTYGASTANDKQKNEYKRFLLNYADGVNTGRLYYYDNKRDYTYNYTDPMSSMTHYRDKVFGATYNRKQEIGTLPFVFGMDFRHENGNVSVSNFIDDIYDKTRSEYAPYMETSIPIGDAAFDIGLRYEYWDIDSGDDAHEFIPRFSLNWANKNGLLYYVTAGRYFSMPSFYQIFGDESNWVIGNHNLKPEKGWTYDIGVKDNTAINPWSFNVFYMDMEDKINMNDSYTQYINVDEYRAWGFEGQYKWNFHENWSYRQGLSYLHAEEKTGSSDWTRSNMPRWDISGILNFKKDPWNAELSAHYYGDRQLTNAVYDDEDIFIVNAAVSWKVDRTTIKLACVNLFDKEFYLNNNGYINPERRFILSATYEF</sequence>
<comment type="subcellular location">
    <subcellularLocation>
        <location evidence="1 10">Cell outer membrane</location>
        <topology evidence="1 10">Multi-pass membrane protein</topology>
    </subcellularLocation>
</comment>
<dbReference type="InterPro" id="IPR036942">
    <property type="entry name" value="Beta-barrel_TonB_sf"/>
</dbReference>
<dbReference type="Gene3D" id="2.40.170.20">
    <property type="entry name" value="TonB-dependent receptor, beta-barrel domain"/>
    <property type="match status" value="1"/>
</dbReference>
<dbReference type="Proteomes" id="UP000093044">
    <property type="component" value="Chromosome"/>
</dbReference>
<dbReference type="KEGG" id="cpor:BED41_12040"/>
<keyword evidence="2 10" id="KW-0813">Transport</keyword>
<feature type="domain" description="TonB-dependent receptor-like beta-barrel" evidence="13">
    <location>
        <begin position="228"/>
        <end position="602"/>
    </location>
</feature>
<dbReference type="GeneID" id="83058577"/>
<protein>
    <recommendedName>
        <fullName evidence="17">TonB-dependent receptor</fullName>
    </recommendedName>
</protein>
<name>A0A1B2I700_9BACT</name>
<evidence type="ECO:0000256" key="7">
    <source>
        <dbReference type="ARBA" id="ARBA00023136"/>
    </source>
</evidence>
<dbReference type="CDD" id="cd01347">
    <property type="entry name" value="ligand_gated_channel"/>
    <property type="match status" value="1"/>
</dbReference>
<comment type="similarity">
    <text evidence="10 11">Belongs to the TonB-dependent receptor family.</text>
</comment>
<evidence type="ECO:0000259" key="13">
    <source>
        <dbReference type="Pfam" id="PF00593"/>
    </source>
</evidence>
<keyword evidence="6 11" id="KW-0798">TonB box</keyword>
<dbReference type="PROSITE" id="PS52016">
    <property type="entry name" value="TONB_DEPENDENT_REC_3"/>
    <property type="match status" value="1"/>
</dbReference>
<keyword evidence="4 10" id="KW-0812">Transmembrane</keyword>
<evidence type="ECO:0000256" key="1">
    <source>
        <dbReference type="ARBA" id="ARBA00004571"/>
    </source>
</evidence>
<evidence type="ECO:0000256" key="11">
    <source>
        <dbReference type="RuleBase" id="RU003357"/>
    </source>
</evidence>
<dbReference type="InterPro" id="IPR037066">
    <property type="entry name" value="Plug_dom_sf"/>
</dbReference>
<dbReference type="AlphaFoldDB" id="A0A1B2I700"/>
<proteinExistence type="inferred from homology"/>
<keyword evidence="3 10" id="KW-1134">Transmembrane beta strand</keyword>
<evidence type="ECO:0000256" key="12">
    <source>
        <dbReference type="SAM" id="SignalP"/>
    </source>
</evidence>
<evidence type="ECO:0000259" key="14">
    <source>
        <dbReference type="Pfam" id="PF07715"/>
    </source>
</evidence>
<dbReference type="Gene3D" id="2.170.130.10">
    <property type="entry name" value="TonB-dependent receptor, plug domain"/>
    <property type="match status" value="1"/>
</dbReference>
<evidence type="ECO:0000256" key="5">
    <source>
        <dbReference type="ARBA" id="ARBA00022729"/>
    </source>
</evidence>
<evidence type="ECO:0000256" key="9">
    <source>
        <dbReference type="ARBA" id="ARBA00023237"/>
    </source>
</evidence>
<evidence type="ECO:0008006" key="17">
    <source>
        <dbReference type="Google" id="ProtNLM"/>
    </source>
</evidence>
<dbReference type="InterPro" id="IPR012910">
    <property type="entry name" value="Plug_dom"/>
</dbReference>
<dbReference type="PROSITE" id="PS01156">
    <property type="entry name" value="TONB_DEPENDENT_REC_2"/>
    <property type="match status" value="1"/>
</dbReference>
<keyword evidence="5 12" id="KW-0732">Signal</keyword>
<keyword evidence="8" id="KW-0675">Receptor</keyword>
<dbReference type="GO" id="GO:0009279">
    <property type="term" value="C:cell outer membrane"/>
    <property type="evidence" value="ECO:0007669"/>
    <property type="project" value="UniProtKB-SubCell"/>
</dbReference>
<accession>A0A1B2I700</accession>
<keyword evidence="7 10" id="KW-0472">Membrane</keyword>
<dbReference type="GO" id="GO:0044718">
    <property type="term" value="P:siderophore transmembrane transport"/>
    <property type="evidence" value="ECO:0007669"/>
    <property type="project" value="TreeGrafter"/>
</dbReference>
<evidence type="ECO:0000256" key="2">
    <source>
        <dbReference type="ARBA" id="ARBA00022448"/>
    </source>
</evidence>
<dbReference type="Pfam" id="PF07715">
    <property type="entry name" value="Plug"/>
    <property type="match status" value="1"/>
</dbReference>
<evidence type="ECO:0000313" key="16">
    <source>
        <dbReference type="Proteomes" id="UP000093044"/>
    </source>
</evidence>
<dbReference type="OrthoDB" id="1631017at2"/>
<evidence type="ECO:0000313" key="15">
    <source>
        <dbReference type="EMBL" id="ANZ45745.1"/>
    </source>
</evidence>
<evidence type="ECO:0000256" key="3">
    <source>
        <dbReference type="ARBA" id="ARBA00022452"/>
    </source>
</evidence>
<feature type="chain" id="PRO_5008539016" description="TonB-dependent receptor" evidence="12">
    <location>
        <begin position="25"/>
        <end position="629"/>
    </location>
</feature>
<feature type="signal peptide" evidence="12">
    <location>
        <begin position="1"/>
        <end position="24"/>
    </location>
</feature>
<dbReference type="STRING" id="1197717.BED41_12040"/>
<dbReference type="PANTHER" id="PTHR30069">
    <property type="entry name" value="TONB-DEPENDENT OUTER MEMBRANE RECEPTOR"/>
    <property type="match status" value="1"/>
</dbReference>
<dbReference type="SUPFAM" id="SSF56935">
    <property type="entry name" value="Porins"/>
    <property type="match status" value="1"/>
</dbReference>
<dbReference type="Pfam" id="PF00593">
    <property type="entry name" value="TonB_dep_Rec_b-barrel"/>
    <property type="match status" value="1"/>
</dbReference>
<dbReference type="InterPro" id="IPR039426">
    <property type="entry name" value="TonB-dep_rcpt-like"/>
</dbReference>
<dbReference type="InterPro" id="IPR000531">
    <property type="entry name" value="Beta-barrel_TonB"/>
</dbReference>
<evidence type="ECO:0000256" key="4">
    <source>
        <dbReference type="ARBA" id="ARBA00022692"/>
    </source>
</evidence>
<dbReference type="GO" id="GO:0015344">
    <property type="term" value="F:siderophore uptake transmembrane transporter activity"/>
    <property type="evidence" value="ECO:0007669"/>
    <property type="project" value="TreeGrafter"/>
</dbReference>
<dbReference type="PANTHER" id="PTHR30069:SF29">
    <property type="entry name" value="HEMOGLOBIN AND HEMOGLOBIN-HAPTOGLOBIN-BINDING PROTEIN 1-RELATED"/>
    <property type="match status" value="1"/>
</dbReference>
<dbReference type="RefSeq" id="WP_066746620.1">
    <property type="nucleotide sequence ID" value="NZ_CP016757.1"/>
</dbReference>